<keyword evidence="9" id="KW-1185">Reference proteome</keyword>
<dbReference type="InterPro" id="IPR014284">
    <property type="entry name" value="RNA_pol_sigma-70_dom"/>
</dbReference>
<dbReference type="GO" id="GO:0003677">
    <property type="term" value="F:DNA binding"/>
    <property type="evidence" value="ECO:0007669"/>
    <property type="project" value="UniProtKB-KW"/>
</dbReference>
<accession>A0A8J3T1Y3</accession>
<proteinExistence type="inferred from homology"/>
<dbReference type="EMBL" id="BOOK01000048">
    <property type="protein sequence ID" value="GII04258.1"/>
    <property type="molecule type" value="Genomic_DNA"/>
</dbReference>
<evidence type="ECO:0000259" key="7">
    <source>
        <dbReference type="Pfam" id="PF04545"/>
    </source>
</evidence>
<reference evidence="8" key="1">
    <citation type="submission" date="2021-01" db="EMBL/GenBank/DDBJ databases">
        <title>Whole genome shotgun sequence of Planobispora takensis NBRC 109077.</title>
        <authorList>
            <person name="Komaki H."/>
            <person name="Tamura T."/>
        </authorList>
    </citation>
    <scope>NUCLEOTIDE SEQUENCE</scope>
    <source>
        <strain evidence="8">NBRC 109077</strain>
    </source>
</reference>
<dbReference type="InterPro" id="IPR013325">
    <property type="entry name" value="RNA_pol_sigma_r2"/>
</dbReference>
<dbReference type="InterPro" id="IPR007627">
    <property type="entry name" value="RNA_pol_sigma70_r2"/>
</dbReference>
<dbReference type="InterPro" id="IPR036388">
    <property type="entry name" value="WH-like_DNA-bd_sf"/>
</dbReference>
<dbReference type="Gene3D" id="1.10.10.10">
    <property type="entry name" value="Winged helix-like DNA-binding domain superfamily/Winged helix DNA-binding domain"/>
    <property type="match status" value="1"/>
</dbReference>
<dbReference type="InterPro" id="IPR007630">
    <property type="entry name" value="RNA_pol_sigma70_r4"/>
</dbReference>
<protein>
    <submittedName>
        <fullName evidence="8">RNA polymerase sigma24 factor</fullName>
    </submittedName>
</protein>
<dbReference type="AlphaFoldDB" id="A0A8J3T1Y3"/>
<dbReference type="GO" id="GO:0006352">
    <property type="term" value="P:DNA-templated transcription initiation"/>
    <property type="evidence" value="ECO:0007669"/>
    <property type="project" value="InterPro"/>
</dbReference>
<dbReference type="Gene3D" id="1.10.1740.10">
    <property type="match status" value="1"/>
</dbReference>
<organism evidence="8 9">
    <name type="scientific">Planobispora takensis</name>
    <dbReference type="NCBI Taxonomy" id="1367882"/>
    <lineage>
        <taxon>Bacteria</taxon>
        <taxon>Bacillati</taxon>
        <taxon>Actinomycetota</taxon>
        <taxon>Actinomycetes</taxon>
        <taxon>Streptosporangiales</taxon>
        <taxon>Streptosporangiaceae</taxon>
        <taxon>Planobispora</taxon>
    </lineage>
</organism>
<dbReference type="NCBIfam" id="TIGR02983">
    <property type="entry name" value="SigE-fam_strep"/>
    <property type="match status" value="1"/>
</dbReference>
<keyword evidence="2" id="KW-0805">Transcription regulation</keyword>
<dbReference type="InterPro" id="IPR013324">
    <property type="entry name" value="RNA_pol_sigma_r3/r4-like"/>
</dbReference>
<keyword evidence="5" id="KW-0804">Transcription</keyword>
<dbReference type="Pfam" id="PF04542">
    <property type="entry name" value="Sigma70_r2"/>
    <property type="match status" value="1"/>
</dbReference>
<evidence type="ECO:0000256" key="2">
    <source>
        <dbReference type="ARBA" id="ARBA00023015"/>
    </source>
</evidence>
<keyword evidence="3" id="KW-0731">Sigma factor</keyword>
<dbReference type="InterPro" id="IPR014325">
    <property type="entry name" value="RNA_pol_sigma-E_actinobac"/>
</dbReference>
<gene>
    <name evidence="8" type="ORF">Pta02_62660</name>
</gene>
<feature type="domain" description="RNA polymerase sigma-70 region 4" evidence="7">
    <location>
        <begin position="118"/>
        <end position="166"/>
    </location>
</feature>
<dbReference type="SUPFAM" id="SSF88946">
    <property type="entry name" value="Sigma2 domain of RNA polymerase sigma factors"/>
    <property type="match status" value="1"/>
</dbReference>
<evidence type="ECO:0000259" key="6">
    <source>
        <dbReference type="Pfam" id="PF04542"/>
    </source>
</evidence>
<dbReference type="PANTHER" id="PTHR43133:SF50">
    <property type="entry name" value="ECF RNA POLYMERASE SIGMA FACTOR SIGM"/>
    <property type="match status" value="1"/>
</dbReference>
<evidence type="ECO:0000313" key="9">
    <source>
        <dbReference type="Proteomes" id="UP000634476"/>
    </source>
</evidence>
<comment type="similarity">
    <text evidence="1">Belongs to the sigma-70 factor family. ECF subfamily.</text>
</comment>
<dbReference type="GO" id="GO:0016987">
    <property type="term" value="F:sigma factor activity"/>
    <property type="evidence" value="ECO:0007669"/>
    <property type="project" value="UniProtKB-KW"/>
</dbReference>
<keyword evidence="4" id="KW-0238">DNA-binding</keyword>
<dbReference type="Pfam" id="PF04545">
    <property type="entry name" value="Sigma70_r4"/>
    <property type="match status" value="1"/>
</dbReference>
<evidence type="ECO:0000256" key="1">
    <source>
        <dbReference type="ARBA" id="ARBA00010641"/>
    </source>
</evidence>
<comment type="caution">
    <text evidence="8">The sequence shown here is derived from an EMBL/GenBank/DDBJ whole genome shotgun (WGS) entry which is preliminary data.</text>
</comment>
<name>A0A8J3T1Y3_9ACTN</name>
<dbReference type="Proteomes" id="UP000634476">
    <property type="component" value="Unassembled WGS sequence"/>
</dbReference>
<dbReference type="NCBIfam" id="TIGR02937">
    <property type="entry name" value="sigma70-ECF"/>
    <property type="match status" value="1"/>
</dbReference>
<sequence>MDGYETGDDSVNSDQEFTEFVASRGTSLFRIAHLTCGSRDEAEEVLQIALEKAYRHWGRLHSGSDPEPYVRRIIVNTAISRARRHTILQILSTHAPPERPAPDAMSGVELRQTLMIGLRSLAPRQRAVLVLRFFEDLTEAQTAEILGCSVGTVKSQTSKALARLRALIGAGFREEALPRVEP</sequence>
<evidence type="ECO:0000256" key="4">
    <source>
        <dbReference type="ARBA" id="ARBA00023125"/>
    </source>
</evidence>
<dbReference type="CDD" id="cd06171">
    <property type="entry name" value="Sigma70_r4"/>
    <property type="match status" value="1"/>
</dbReference>
<evidence type="ECO:0000256" key="5">
    <source>
        <dbReference type="ARBA" id="ARBA00023163"/>
    </source>
</evidence>
<dbReference type="InterPro" id="IPR039425">
    <property type="entry name" value="RNA_pol_sigma-70-like"/>
</dbReference>
<dbReference type="SUPFAM" id="SSF88659">
    <property type="entry name" value="Sigma3 and sigma4 domains of RNA polymerase sigma factors"/>
    <property type="match status" value="1"/>
</dbReference>
<feature type="domain" description="RNA polymerase sigma-70 region 2" evidence="6">
    <location>
        <begin position="26"/>
        <end position="85"/>
    </location>
</feature>
<dbReference type="PANTHER" id="PTHR43133">
    <property type="entry name" value="RNA POLYMERASE ECF-TYPE SIGMA FACTO"/>
    <property type="match status" value="1"/>
</dbReference>
<evidence type="ECO:0000256" key="3">
    <source>
        <dbReference type="ARBA" id="ARBA00023082"/>
    </source>
</evidence>
<evidence type="ECO:0000313" key="8">
    <source>
        <dbReference type="EMBL" id="GII04258.1"/>
    </source>
</evidence>